<evidence type="ECO:0000313" key="3">
    <source>
        <dbReference type="Proteomes" id="UP000069632"/>
    </source>
</evidence>
<name>A0A128EIL7_9BACT</name>
<dbReference type="RefSeq" id="WP_075494904.1">
    <property type="nucleotide sequence ID" value="NZ_CP053844.1"/>
</dbReference>
<keyword evidence="1" id="KW-0472">Membrane</keyword>
<keyword evidence="3" id="KW-1185">Reference proteome</keyword>
<reference evidence="2 3" key="1">
    <citation type="submission" date="2016-02" db="EMBL/GenBank/DDBJ databases">
        <authorList>
            <consortium name="Pathogen Informatics"/>
        </authorList>
    </citation>
    <scope>NUCLEOTIDE SEQUENCE [LARGE SCALE GENOMIC DNA]</scope>
    <source>
        <strain evidence="2 3">RC20</strain>
    </source>
</reference>
<keyword evidence="1" id="KW-1133">Transmembrane helix</keyword>
<organism evidence="2 3">
    <name type="scientific">Campylobacter geochelonis</name>
    <dbReference type="NCBI Taxonomy" id="1780362"/>
    <lineage>
        <taxon>Bacteria</taxon>
        <taxon>Pseudomonadati</taxon>
        <taxon>Campylobacterota</taxon>
        <taxon>Epsilonproteobacteria</taxon>
        <taxon>Campylobacterales</taxon>
        <taxon>Campylobacteraceae</taxon>
        <taxon>Campylobacter</taxon>
    </lineage>
</organism>
<gene>
    <name evidence="2" type="ORF">ERS672216_01550</name>
</gene>
<keyword evidence="1" id="KW-0812">Transmembrane</keyword>
<dbReference type="AlphaFoldDB" id="A0A128EIL7"/>
<dbReference type="Proteomes" id="UP000069632">
    <property type="component" value="Unassembled WGS sequence"/>
</dbReference>
<feature type="transmembrane region" description="Helical" evidence="1">
    <location>
        <begin position="49"/>
        <end position="65"/>
    </location>
</feature>
<feature type="transmembrane region" description="Helical" evidence="1">
    <location>
        <begin position="12"/>
        <end position="43"/>
    </location>
</feature>
<accession>A0A128EIL7</accession>
<evidence type="ECO:0000313" key="2">
    <source>
        <dbReference type="EMBL" id="CZE48700.1"/>
    </source>
</evidence>
<evidence type="ECO:0000256" key="1">
    <source>
        <dbReference type="SAM" id="Phobius"/>
    </source>
</evidence>
<proteinExistence type="predicted"/>
<sequence length="140" mass="15842">MIEPLVLISIGVVLTIIELVLTNFVFIFFGFGFIIVGLVNFAIKFSWEWQLLSAFLLSLLLLFTLKKPMKKAFFKHSGDIKDNFLDEAGVGIIKDSMIYYKGTFWQSDELDELIKNGAKDGDRVEVLGTSSNKIKLRGKN</sequence>
<protein>
    <submittedName>
        <fullName evidence="2">Nodulation efficiency protein D (NfeD)</fullName>
    </submittedName>
</protein>
<dbReference type="EMBL" id="FIZP01000010">
    <property type="protein sequence ID" value="CZE48700.1"/>
    <property type="molecule type" value="Genomic_DNA"/>
</dbReference>